<reference evidence="2" key="1">
    <citation type="submission" date="2023-03" db="EMBL/GenBank/DDBJ databases">
        <title>Massive genome expansion in bonnet fungi (Mycena s.s.) driven by repeated elements and novel gene families across ecological guilds.</title>
        <authorList>
            <consortium name="Lawrence Berkeley National Laboratory"/>
            <person name="Harder C.B."/>
            <person name="Miyauchi S."/>
            <person name="Viragh M."/>
            <person name="Kuo A."/>
            <person name="Thoen E."/>
            <person name="Andreopoulos B."/>
            <person name="Lu D."/>
            <person name="Skrede I."/>
            <person name="Drula E."/>
            <person name="Henrissat B."/>
            <person name="Morin E."/>
            <person name="Kohler A."/>
            <person name="Barry K."/>
            <person name="LaButti K."/>
            <person name="Morin E."/>
            <person name="Salamov A."/>
            <person name="Lipzen A."/>
            <person name="Mereny Z."/>
            <person name="Hegedus B."/>
            <person name="Baldrian P."/>
            <person name="Stursova M."/>
            <person name="Weitz H."/>
            <person name="Taylor A."/>
            <person name="Grigoriev I.V."/>
            <person name="Nagy L.G."/>
            <person name="Martin F."/>
            <person name="Kauserud H."/>
        </authorList>
    </citation>
    <scope>NUCLEOTIDE SEQUENCE</scope>
    <source>
        <strain evidence="2">CBHHK173m</strain>
    </source>
</reference>
<evidence type="ECO:0000313" key="3">
    <source>
        <dbReference type="Proteomes" id="UP001222325"/>
    </source>
</evidence>
<keyword evidence="3" id="KW-1185">Reference proteome</keyword>
<gene>
    <name evidence="2" type="ORF">B0H15DRAFT_774023</name>
</gene>
<evidence type="ECO:0000256" key="1">
    <source>
        <dbReference type="SAM" id="Phobius"/>
    </source>
</evidence>
<keyword evidence="1" id="KW-1133">Transmembrane helix</keyword>
<sequence length="182" mass="20751">MSRSVLAGSRHPNSKPGCTVLLEIPRYYGHHATIITQDSKHALKTARNQIMTGARIIIIGFFAAFYCMLRNLAFLIGGPLFSNDIEKVDKQDDRAAARLFSAATVGFHFDKQPDQIGLSIYLFVLGELIDAWQNRNNFHRDRVKMVLRARFFLMAWRSHIVAHPDRNLSTHFISRESLLHSS</sequence>
<organism evidence="2 3">
    <name type="scientific">Mycena belliarum</name>
    <dbReference type="NCBI Taxonomy" id="1033014"/>
    <lineage>
        <taxon>Eukaryota</taxon>
        <taxon>Fungi</taxon>
        <taxon>Dikarya</taxon>
        <taxon>Basidiomycota</taxon>
        <taxon>Agaricomycotina</taxon>
        <taxon>Agaricomycetes</taxon>
        <taxon>Agaricomycetidae</taxon>
        <taxon>Agaricales</taxon>
        <taxon>Marasmiineae</taxon>
        <taxon>Mycenaceae</taxon>
        <taxon>Mycena</taxon>
    </lineage>
</organism>
<keyword evidence="1" id="KW-0812">Transmembrane</keyword>
<name>A0AAD6XSP5_9AGAR</name>
<dbReference type="AlphaFoldDB" id="A0AAD6XSP5"/>
<dbReference type="Proteomes" id="UP001222325">
    <property type="component" value="Unassembled WGS sequence"/>
</dbReference>
<dbReference type="EMBL" id="JARJCN010000011">
    <property type="protein sequence ID" value="KAJ7096746.1"/>
    <property type="molecule type" value="Genomic_DNA"/>
</dbReference>
<keyword evidence="1" id="KW-0472">Membrane</keyword>
<accession>A0AAD6XSP5</accession>
<protein>
    <submittedName>
        <fullName evidence="2">Uncharacterized protein</fullName>
    </submittedName>
</protein>
<evidence type="ECO:0000313" key="2">
    <source>
        <dbReference type="EMBL" id="KAJ7096746.1"/>
    </source>
</evidence>
<proteinExistence type="predicted"/>
<feature type="transmembrane region" description="Helical" evidence="1">
    <location>
        <begin position="56"/>
        <end position="81"/>
    </location>
</feature>
<comment type="caution">
    <text evidence="2">The sequence shown here is derived from an EMBL/GenBank/DDBJ whole genome shotgun (WGS) entry which is preliminary data.</text>
</comment>